<feature type="compositionally biased region" description="Low complexity" evidence="1">
    <location>
        <begin position="195"/>
        <end position="218"/>
    </location>
</feature>
<dbReference type="GO" id="GO:0005737">
    <property type="term" value="C:cytoplasm"/>
    <property type="evidence" value="ECO:0007669"/>
    <property type="project" value="TreeGrafter"/>
</dbReference>
<dbReference type="EMBL" id="SDRB02003587">
    <property type="protein sequence ID" value="THG17339.1"/>
    <property type="molecule type" value="Genomic_DNA"/>
</dbReference>
<feature type="compositionally biased region" description="Polar residues" evidence="1">
    <location>
        <begin position="175"/>
        <end position="191"/>
    </location>
</feature>
<feature type="region of interest" description="Disordered" evidence="1">
    <location>
        <begin position="175"/>
        <end position="226"/>
    </location>
</feature>
<reference evidence="2 3" key="1">
    <citation type="journal article" date="2018" name="Proc. Natl. Acad. Sci. U.S.A.">
        <title>Draft genome sequence of Camellia sinensis var. sinensis provides insights into the evolution of the tea genome and tea quality.</title>
        <authorList>
            <person name="Wei C."/>
            <person name="Yang H."/>
            <person name="Wang S."/>
            <person name="Zhao J."/>
            <person name="Liu C."/>
            <person name="Gao L."/>
            <person name="Xia E."/>
            <person name="Lu Y."/>
            <person name="Tai Y."/>
            <person name="She G."/>
            <person name="Sun J."/>
            <person name="Cao H."/>
            <person name="Tong W."/>
            <person name="Gao Q."/>
            <person name="Li Y."/>
            <person name="Deng W."/>
            <person name="Jiang X."/>
            <person name="Wang W."/>
            <person name="Chen Q."/>
            <person name="Zhang S."/>
            <person name="Li H."/>
            <person name="Wu J."/>
            <person name="Wang P."/>
            <person name="Li P."/>
            <person name="Shi C."/>
            <person name="Zheng F."/>
            <person name="Jian J."/>
            <person name="Huang B."/>
            <person name="Shan D."/>
            <person name="Shi M."/>
            <person name="Fang C."/>
            <person name="Yue Y."/>
            <person name="Li F."/>
            <person name="Li D."/>
            <person name="Wei S."/>
            <person name="Han B."/>
            <person name="Jiang C."/>
            <person name="Yin Y."/>
            <person name="Xia T."/>
            <person name="Zhang Z."/>
            <person name="Bennetzen J.L."/>
            <person name="Zhao S."/>
            <person name="Wan X."/>
        </authorList>
    </citation>
    <scope>NUCLEOTIDE SEQUENCE [LARGE SCALE GENOMIC DNA]</scope>
    <source>
        <strain evidence="3">cv. Shuchazao</strain>
        <tissue evidence="2">Leaf</tissue>
    </source>
</reference>
<evidence type="ECO:0000313" key="3">
    <source>
        <dbReference type="Proteomes" id="UP000306102"/>
    </source>
</evidence>
<dbReference type="GO" id="GO:0006423">
    <property type="term" value="P:cysteinyl-tRNA aminoacylation"/>
    <property type="evidence" value="ECO:0007669"/>
    <property type="project" value="TreeGrafter"/>
</dbReference>
<sequence length="243" mass="26348">MKNEIAQSCAACNDSNVLDLYHSLALRLFLIGTHYRSPINYSDIQLEKASDRVFFISIRYHNTGTHLDLVYIMSILFNLLQTLHDCNDILSQHNDANRKASIPLDVINCVNKFNDEVPISMLDNLHTPVPLSALSDPLKIINDLLHTRKVQGMVQDSPRHAIKQPMPTAAVAASNSCQEQPTPTAASSHSLANRPAVACSSSQQPSSSARPQQAVAPATAGRGPGQSLACAAATLKDILEGQM</sequence>
<name>A0A4S4EL50_CAMSN</name>
<proteinExistence type="predicted"/>
<keyword evidence="3" id="KW-1185">Reference proteome</keyword>
<dbReference type="InterPro" id="IPR024909">
    <property type="entry name" value="Cys-tRNA/MSH_ligase"/>
</dbReference>
<dbReference type="GO" id="GO:0005524">
    <property type="term" value="F:ATP binding"/>
    <property type="evidence" value="ECO:0007669"/>
    <property type="project" value="TreeGrafter"/>
</dbReference>
<organism evidence="2 3">
    <name type="scientific">Camellia sinensis var. sinensis</name>
    <name type="common">China tea</name>
    <dbReference type="NCBI Taxonomy" id="542762"/>
    <lineage>
        <taxon>Eukaryota</taxon>
        <taxon>Viridiplantae</taxon>
        <taxon>Streptophyta</taxon>
        <taxon>Embryophyta</taxon>
        <taxon>Tracheophyta</taxon>
        <taxon>Spermatophyta</taxon>
        <taxon>Magnoliopsida</taxon>
        <taxon>eudicotyledons</taxon>
        <taxon>Gunneridae</taxon>
        <taxon>Pentapetalae</taxon>
        <taxon>asterids</taxon>
        <taxon>Ericales</taxon>
        <taxon>Theaceae</taxon>
        <taxon>Camellia</taxon>
    </lineage>
</organism>
<dbReference type="PANTHER" id="PTHR10890">
    <property type="entry name" value="CYSTEINYL-TRNA SYNTHETASE"/>
    <property type="match status" value="1"/>
</dbReference>
<evidence type="ECO:0000313" key="2">
    <source>
        <dbReference type="EMBL" id="THG17339.1"/>
    </source>
</evidence>
<dbReference type="Proteomes" id="UP000306102">
    <property type="component" value="Unassembled WGS sequence"/>
</dbReference>
<evidence type="ECO:0000256" key="1">
    <source>
        <dbReference type="SAM" id="MobiDB-lite"/>
    </source>
</evidence>
<dbReference type="PANTHER" id="PTHR10890:SF25">
    <property type="entry name" value="CYSTEINE--TRNA LIGASE, CHLOROPLASTIC_MITOCHONDRIAL"/>
    <property type="match status" value="1"/>
</dbReference>
<dbReference type="GO" id="GO:0004817">
    <property type="term" value="F:cysteine-tRNA ligase activity"/>
    <property type="evidence" value="ECO:0007669"/>
    <property type="project" value="TreeGrafter"/>
</dbReference>
<dbReference type="AlphaFoldDB" id="A0A4S4EL50"/>
<comment type="caution">
    <text evidence="2">The sequence shown here is derived from an EMBL/GenBank/DDBJ whole genome shotgun (WGS) entry which is preliminary data.</text>
</comment>
<gene>
    <name evidence="2" type="ORF">TEA_018318</name>
</gene>
<protein>
    <submittedName>
        <fullName evidence="2">Uncharacterized protein</fullName>
    </submittedName>
</protein>
<dbReference type="STRING" id="542762.A0A4S4EL50"/>
<accession>A0A4S4EL50</accession>